<evidence type="ECO:0008006" key="3">
    <source>
        <dbReference type="Google" id="ProtNLM"/>
    </source>
</evidence>
<dbReference type="PANTHER" id="PTHR30024">
    <property type="entry name" value="ALIPHATIC SULFONATES-BINDING PROTEIN-RELATED"/>
    <property type="match status" value="1"/>
</dbReference>
<dbReference type="Pfam" id="PF13379">
    <property type="entry name" value="NMT1_2"/>
    <property type="match status" value="1"/>
</dbReference>
<dbReference type="AlphaFoldDB" id="A0A7V8FNH4"/>
<protein>
    <recommendedName>
        <fullName evidence="3">NitT/TauT family transport system substrate-binding protein</fullName>
    </recommendedName>
</protein>
<reference evidence="2" key="1">
    <citation type="journal article" date="2020" name="MBio">
        <title>Horizontal gene transfer to a defensive symbiont with a reduced genome amongst a multipartite beetle microbiome.</title>
        <authorList>
            <person name="Waterworth S.C."/>
            <person name="Florez L.V."/>
            <person name="Rees E.R."/>
            <person name="Hertweck C."/>
            <person name="Kaltenpoth M."/>
            <person name="Kwan J.C."/>
        </authorList>
    </citation>
    <scope>NUCLEOTIDE SEQUENCE [LARGE SCALE GENOMIC DNA]</scope>
</reference>
<dbReference type="SUPFAM" id="SSF53850">
    <property type="entry name" value="Periplasmic binding protein-like II"/>
    <property type="match status" value="1"/>
</dbReference>
<dbReference type="InterPro" id="IPR006311">
    <property type="entry name" value="TAT_signal"/>
</dbReference>
<gene>
    <name evidence="1" type="ORF">GAK30_02180</name>
</gene>
<dbReference type="PROSITE" id="PS51318">
    <property type="entry name" value="TAT"/>
    <property type="match status" value="1"/>
</dbReference>
<proteinExistence type="predicted"/>
<evidence type="ECO:0000313" key="1">
    <source>
        <dbReference type="EMBL" id="KAF1020901.1"/>
    </source>
</evidence>
<comment type="caution">
    <text evidence="1">The sequence shown here is derived from an EMBL/GenBank/DDBJ whole genome shotgun (WGS) entry which is preliminary data.</text>
</comment>
<dbReference type="Proteomes" id="UP000461670">
    <property type="component" value="Unassembled WGS sequence"/>
</dbReference>
<name>A0A7V8FNH4_9BURK</name>
<sequence length="345" mass="37459">MPDSRIQSAAQSVAASPTRRRLLAGSAAVATAASLGLLASAPSRAQGSGKRRIKLAWMPSALCHISVPVAMHKGYFDKYDIEADTINWEGSTDLLLQAVSSGDSDVALGMALRWIKPLEAGFDIKLTGATHGGCMNLLAKPQAGLHAFEDIKGKIIGVGDIAGVDRNFFAIALAKRGIDPNKDVEWRQFPKDLLGIAIEKGDADLISTSDPLAYLFKQQHGLVEVVTNISAEYADRSCCIIGVRGSLWRENKAVPIAVTHALVEAAQWSHENPDEAAQVYAQYAPKQKPADLGRMLRSLTNHRHPIGNDFRKEIIDYTEELKTVKVIKPTTDGRRFADRVVVDIT</sequence>
<dbReference type="Gene3D" id="3.40.190.10">
    <property type="entry name" value="Periplasmic binding protein-like II"/>
    <property type="match status" value="2"/>
</dbReference>
<dbReference type="EMBL" id="WNDQ01000028">
    <property type="protein sequence ID" value="KAF1020901.1"/>
    <property type="molecule type" value="Genomic_DNA"/>
</dbReference>
<organism evidence="1 2">
    <name type="scientific">Paracidovorax wautersii</name>
    <dbReference type="NCBI Taxonomy" id="1177982"/>
    <lineage>
        <taxon>Bacteria</taxon>
        <taxon>Pseudomonadati</taxon>
        <taxon>Pseudomonadota</taxon>
        <taxon>Betaproteobacteria</taxon>
        <taxon>Burkholderiales</taxon>
        <taxon>Comamonadaceae</taxon>
        <taxon>Paracidovorax</taxon>
    </lineage>
</organism>
<evidence type="ECO:0000313" key="2">
    <source>
        <dbReference type="Proteomes" id="UP000461670"/>
    </source>
</evidence>
<accession>A0A7V8FNH4</accession>
<dbReference type="PANTHER" id="PTHR30024:SF21">
    <property type="entry name" value="ABC TRANSPORTER SUBSTRATE-BINDING PROTEIN"/>
    <property type="match status" value="1"/>
</dbReference>